<evidence type="ECO:0000256" key="2">
    <source>
        <dbReference type="ARBA" id="ARBA00023187"/>
    </source>
</evidence>
<evidence type="ECO:0000313" key="6">
    <source>
        <dbReference type="RefSeq" id="XP_021825103.1"/>
    </source>
</evidence>
<feature type="domain" description="Suppressor of white apricot N-terminal" evidence="4">
    <location>
        <begin position="39"/>
        <end position="176"/>
    </location>
</feature>
<evidence type="ECO:0000313" key="5">
    <source>
        <dbReference type="Proteomes" id="UP000515124"/>
    </source>
</evidence>
<dbReference type="InterPro" id="IPR040397">
    <property type="entry name" value="SWAP"/>
</dbReference>
<keyword evidence="2" id="KW-0508">mRNA splicing</keyword>
<evidence type="ECO:0000256" key="1">
    <source>
        <dbReference type="ARBA" id="ARBA00022664"/>
    </source>
</evidence>
<evidence type="ECO:0000259" key="4">
    <source>
        <dbReference type="SMART" id="SM01141"/>
    </source>
</evidence>
<dbReference type="SMART" id="SM01141">
    <property type="entry name" value="DRY_EERY"/>
    <property type="match status" value="1"/>
</dbReference>
<feature type="region of interest" description="Disordered" evidence="3">
    <location>
        <begin position="144"/>
        <end position="213"/>
    </location>
</feature>
<keyword evidence="5" id="KW-1185">Reference proteome</keyword>
<feature type="region of interest" description="Disordered" evidence="3">
    <location>
        <begin position="388"/>
        <end position="438"/>
    </location>
</feature>
<accession>A0A6P5TCP6</accession>
<feature type="compositionally biased region" description="Basic and acidic residues" evidence="3">
    <location>
        <begin position="462"/>
        <end position="474"/>
    </location>
</feature>
<feature type="compositionally biased region" description="Basic residues" evidence="3">
    <location>
        <begin position="503"/>
        <end position="532"/>
    </location>
</feature>
<dbReference type="PANTHER" id="PTHR13161:SF4">
    <property type="entry name" value="CLK4-ASSOCIATING SERINE_ARGININE RICH PROTEIN"/>
    <property type="match status" value="1"/>
</dbReference>
<feature type="compositionally biased region" description="Basic and acidic residues" evidence="3">
    <location>
        <begin position="260"/>
        <end position="273"/>
    </location>
</feature>
<feature type="compositionally biased region" description="Basic and acidic residues" evidence="3">
    <location>
        <begin position="281"/>
        <end position="293"/>
    </location>
</feature>
<dbReference type="GO" id="GO:0008380">
    <property type="term" value="P:RNA splicing"/>
    <property type="evidence" value="ECO:0007669"/>
    <property type="project" value="UniProtKB-KW"/>
</dbReference>
<sequence>MWHEARRSERKVHDMMDAARKRAQRRAVFLAKRRGDPQQSIQVVGSRCRLYRDDGLYQASEDQQGLIPWNGKQDVLIDRFDGRALLDFIRESRHLRAQEKSEEEEELEEFVNFERYRDLIKHRRRGFTDEEGLQHVNEEIETRVTAPFAPERSQMQQPSAVKGSYSQVGFSYEGDGKEEAQFSDPDDNDEDDEEDEDEDDFNSDDSSDEGMDKIAKEFGIKRYGWLVYMDKKAKEEEKRQKEVIKGDPAIRKMSRKERRKASQIEREREREAARVTGTQVLHHDPYRESRRSPTYEAYPRSRRSRSRSYSPSYSRRYPRGRHSDEAHRSKPATSKIEYITEFGGSGDKDESKRAGFSPPSSPPSQADVLNRPSTGLILEALHVDPASAASLEKDKGTKVVKPPASTSSALAKLTKGSTSGGPLKQQPVEKKETPQERLKRIMSRQLNKQIKKDTAAEIAKKREQERQRLEKLAETSRLSRSRRRSRSRSYSRSPPRYRDSRSRSRSKSSRRHYSRSRSRSHSRSRTRNRSRTYSRSPRELTLQGTKPNKTLMDIELSKVIRVLQILGLEYFCTFRKVEHWSLLKFIGFIPSYAKLLVYEYIINGYYDLCLFL</sequence>
<proteinExistence type="predicted"/>
<keyword evidence="1" id="KW-0507">mRNA processing</keyword>
<feature type="compositionally biased region" description="Basic and acidic residues" evidence="3">
    <location>
        <begin position="234"/>
        <end position="250"/>
    </location>
</feature>
<feature type="compositionally biased region" description="Basic residues" evidence="3">
    <location>
        <begin position="479"/>
        <end position="489"/>
    </location>
</feature>
<feature type="compositionally biased region" description="Polar residues" evidence="3">
    <location>
        <begin position="153"/>
        <end position="169"/>
    </location>
</feature>
<feature type="region of interest" description="Disordered" evidence="3">
    <location>
        <begin position="234"/>
        <end position="373"/>
    </location>
</feature>
<protein>
    <submittedName>
        <fullName evidence="6">CLK4-associating serine/arginine rich protein isoform X2</fullName>
    </submittedName>
</protein>
<dbReference type="Pfam" id="PF09750">
    <property type="entry name" value="DRY_EERY"/>
    <property type="match status" value="1"/>
</dbReference>
<dbReference type="GeneID" id="110766136"/>
<dbReference type="InterPro" id="IPR019147">
    <property type="entry name" value="SWAP_N_domain"/>
</dbReference>
<gene>
    <name evidence="6" type="primary">LOC110766136</name>
</gene>
<feature type="compositionally biased region" description="Basic and acidic residues" evidence="3">
    <location>
        <begin position="427"/>
        <end position="438"/>
    </location>
</feature>
<feature type="compositionally biased region" description="Acidic residues" evidence="3">
    <location>
        <begin position="184"/>
        <end position="209"/>
    </location>
</feature>
<dbReference type="RefSeq" id="XP_021825103.1">
    <property type="nucleotide sequence ID" value="XM_021969411.1"/>
</dbReference>
<dbReference type="PANTHER" id="PTHR13161">
    <property type="entry name" value="SPLICING FACTOR SUPPRESSOR OF WHITE APRICOT"/>
    <property type="match status" value="1"/>
</dbReference>
<organism evidence="5 6">
    <name type="scientific">Prunus avium</name>
    <name type="common">Cherry</name>
    <name type="synonym">Cerasus avium</name>
    <dbReference type="NCBI Taxonomy" id="42229"/>
    <lineage>
        <taxon>Eukaryota</taxon>
        <taxon>Viridiplantae</taxon>
        <taxon>Streptophyta</taxon>
        <taxon>Embryophyta</taxon>
        <taxon>Tracheophyta</taxon>
        <taxon>Spermatophyta</taxon>
        <taxon>Magnoliopsida</taxon>
        <taxon>eudicotyledons</taxon>
        <taxon>Gunneridae</taxon>
        <taxon>Pentapetalae</taxon>
        <taxon>rosids</taxon>
        <taxon>fabids</taxon>
        <taxon>Rosales</taxon>
        <taxon>Rosaceae</taxon>
        <taxon>Amygdaloideae</taxon>
        <taxon>Amygdaleae</taxon>
        <taxon>Prunus</taxon>
    </lineage>
</organism>
<name>A0A6P5TCP6_PRUAV</name>
<dbReference type="AlphaFoldDB" id="A0A6P5TCP6"/>
<reference evidence="6" key="1">
    <citation type="submission" date="2025-08" db="UniProtKB">
        <authorList>
            <consortium name="RefSeq"/>
        </authorList>
    </citation>
    <scope>IDENTIFICATION</scope>
</reference>
<dbReference type="Proteomes" id="UP000515124">
    <property type="component" value="Unplaced"/>
</dbReference>
<dbReference type="GO" id="GO:0006397">
    <property type="term" value="P:mRNA processing"/>
    <property type="evidence" value="ECO:0007669"/>
    <property type="project" value="UniProtKB-KW"/>
</dbReference>
<feature type="region of interest" description="Disordered" evidence="3">
    <location>
        <begin position="462"/>
        <end position="544"/>
    </location>
</feature>
<evidence type="ECO:0000256" key="3">
    <source>
        <dbReference type="SAM" id="MobiDB-lite"/>
    </source>
</evidence>